<reference evidence="1 2" key="1">
    <citation type="journal article" date="2013" name="Genome Announc.">
        <title>Draft Genome Sequence of Catellicoccus marimammalium, a Novel Species Commonly Found in Gull Feces.</title>
        <authorList>
            <person name="Weigand M.R."/>
            <person name="Ryu H."/>
            <person name="Bozcek L."/>
            <person name="Konstantinidis K.T."/>
            <person name="Santo Domingo J.W."/>
        </authorList>
    </citation>
    <scope>NUCLEOTIDE SEQUENCE [LARGE SCALE GENOMIC DNA]</scope>
    <source>
        <strain evidence="1 2">M35/04/3</strain>
    </source>
</reference>
<evidence type="ECO:0000313" key="1">
    <source>
        <dbReference type="EMBL" id="EKU27257.1"/>
    </source>
</evidence>
<dbReference type="STRING" id="1234409.C683_0588"/>
<dbReference type="Pfam" id="PF08820">
    <property type="entry name" value="DUF1803"/>
    <property type="match status" value="1"/>
</dbReference>
<gene>
    <name evidence="1" type="ORF">C683_0588</name>
</gene>
<comment type="caution">
    <text evidence="1">The sequence shown here is derived from an EMBL/GenBank/DDBJ whole genome shotgun (WGS) entry which is preliminary data.</text>
</comment>
<organism evidence="1 2">
    <name type="scientific">Catellicoccus marimammalium M35/04/3</name>
    <dbReference type="NCBI Taxonomy" id="1234409"/>
    <lineage>
        <taxon>Bacteria</taxon>
        <taxon>Bacillati</taxon>
        <taxon>Bacillota</taxon>
        <taxon>Bacilli</taxon>
        <taxon>Lactobacillales</taxon>
        <taxon>Enterococcaceae</taxon>
        <taxon>Catellicoccus</taxon>
    </lineage>
</organism>
<sequence length="294" mass="34922">MRLYAHPLTKELIFYLLDSPQASLKEIRAAFPEVNRKKLDEQIQKLIDCQVIERKERTYSVILPIYTKDQFQADQKLAKEKVTGILSSWKEKMMTEEWKEGLDKDAFSYFIAKVIPENQELLLLEEGIEMQRWISISSEKAIFASYQSLSVWEQDWVSYFLALHAQCPLVTAYSQEIYPYTGDVETSFFLDRCLRLIRQMNRATGDLEKQKQSIFYQALSAAHWIQNDQLTIRLFRKKLRKQWELWEEKYQENLKELQHLFSISSPMQNYCLLSELYQQLDILPISESSMVIEK</sequence>
<dbReference type="InterPro" id="IPR014924">
    <property type="entry name" value="DUF1803"/>
</dbReference>
<protein>
    <submittedName>
        <fullName evidence="1">Uncharacterized protein</fullName>
    </submittedName>
</protein>
<keyword evidence="2" id="KW-1185">Reference proteome</keyword>
<dbReference type="Proteomes" id="UP000016057">
    <property type="component" value="Unassembled WGS sequence"/>
</dbReference>
<accession>K8ZB36</accession>
<dbReference type="AlphaFoldDB" id="K8ZB36"/>
<evidence type="ECO:0000313" key="2">
    <source>
        <dbReference type="Proteomes" id="UP000016057"/>
    </source>
</evidence>
<dbReference type="EMBL" id="AMYT01000017">
    <property type="protein sequence ID" value="EKU27257.1"/>
    <property type="molecule type" value="Genomic_DNA"/>
</dbReference>
<name>K8ZB36_9ENTE</name>
<proteinExistence type="predicted"/>